<protein>
    <submittedName>
        <fullName evidence="2">Uncharacterized protein</fullName>
    </submittedName>
</protein>
<name>A0AAN6XPK5_9PEZI</name>
<keyword evidence="1" id="KW-0472">Membrane</keyword>
<evidence type="ECO:0000256" key="1">
    <source>
        <dbReference type="SAM" id="Phobius"/>
    </source>
</evidence>
<keyword evidence="1" id="KW-1133">Transmembrane helix</keyword>
<feature type="transmembrane region" description="Helical" evidence="1">
    <location>
        <begin position="27"/>
        <end position="49"/>
    </location>
</feature>
<gene>
    <name evidence="2" type="ORF">QBC40DRAFT_273588</name>
</gene>
<keyword evidence="1" id="KW-0812">Transmembrane</keyword>
<keyword evidence="3" id="KW-1185">Reference proteome</keyword>
<accession>A0AAN6XPK5</accession>
<evidence type="ECO:0000313" key="2">
    <source>
        <dbReference type="EMBL" id="KAK4204193.1"/>
    </source>
</evidence>
<reference evidence="2" key="1">
    <citation type="journal article" date="2023" name="Mol. Phylogenet. Evol.">
        <title>Genome-scale phylogeny and comparative genomics of the fungal order Sordariales.</title>
        <authorList>
            <person name="Hensen N."/>
            <person name="Bonometti L."/>
            <person name="Westerberg I."/>
            <person name="Brannstrom I.O."/>
            <person name="Guillou S."/>
            <person name="Cros-Aarteil S."/>
            <person name="Calhoun S."/>
            <person name="Haridas S."/>
            <person name="Kuo A."/>
            <person name="Mondo S."/>
            <person name="Pangilinan J."/>
            <person name="Riley R."/>
            <person name="LaButti K."/>
            <person name="Andreopoulos B."/>
            <person name="Lipzen A."/>
            <person name="Chen C."/>
            <person name="Yan M."/>
            <person name="Daum C."/>
            <person name="Ng V."/>
            <person name="Clum A."/>
            <person name="Steindorff A."/>
            <person name="Ohm R.A."/>
            <person name="Martin F."/>
            <person name="Silar P."/>
            <person name="Natvig D.O."/>
            <person name="Lalanne C."/>
            <person name="Gautier V."/>
            <person name="Ament-Velasquez S.L."/>
            <person name="Kruys A."/>
            <person name="Hutchinson M.I."/>
            <person name="Powell A.J."/>
            <person name="Barry K."/>
            <person name="Miller A.N."/>
            <person name="Grigoriev I.V."/>
            <person name="Debuchy R."/>
            <person name="Gladieux P."/>
            <person name="Hiltunen Thoren M."/>
            <person name="Johannesson H."/>
        </authorList>
    </citation>
    <scope>NUCLEOTIDE SEQUENCE</scope>
    <source>
        <strain evidence="2">CBS 315.58</strain>
    </source>
</reference>
<sequence>MHRLWLAWCLVKGMVYLDWSSWVTMDIWTLIAGALLALLLLLSAGRGWIVSATHNEWKSEAGGGGFGTRTRVEQGKQRHHDTIAATTTGTGQNGITQYTRTAGKAKDGHWLGFWV</sequence>
<dbReference type="Proteomes" id="UP001303160">
    <property type="component" value="Unassembled WGS sequence"/>
</dbReference>
<organism evidence="2 3">
    <name type="scientific">Triangularia verruculosa</name>
    <dbReference type="NCBI Taxonomy" id="2587418"/>
    <lineage>
        <taxon>Eukaryota</taxon>
        <taxon>Fungi</taxon>
        <taxon>Dikarya</taxon>
        <taxon>Ascomycota</taxon>
        <taxon>Pezizomycotina</taxon>
        <taxon>Sordariomycetes</taxon>
        <taxon>Sordariomycetidae</taxon>
        <taxon>Sordariales</taxon>
        <taxon>Podosporaceae</taxon>
        <taxon>Triangularia</taxon>
    </lineage>
</organism>
<proteinExistence type="predicted"/>
<reference evidence="2" key="2">
    <citation type="submission" date="2023-05" db="EMBL/GenBank/DDBJ databases">
        <authorList>
            <consortium name="Lawrence Berkeley National Laboratory"/>
            <person name="Steindorff A."/>
            <person name="Hensen N."/>
            <person name="Bonometti L."/>
            <person name="Westerberg I."/>
            <person name="Brannstrom I.O."/>
            <person name="Guillou S."/>
            <person name="Cros-Aarteil S."/>
            <person name="Calhoun S."/>
            <person name="Haridas S."/>
            <person name="Kuo A."/>
            <person name="Mondo S."/>
            <person name="Pangilinan J."/>
            <person name="Riley R."/>
            <person name="Labutti K."/>
            <person name="Andreopoulos B."/>
            <person name="Lipzen A."/>
            <person name="Chen C."/>
            <person name="Yanf M."/>
            <person name="Daum C."/>
            <person name="Ng V."/>
            <person name="Clum A."/>
            <person name="Ohm R."/>
            <person name="Martin F."/>
            <person name="Silar P."/>
            <person name="Natvig D."/>
            <person name="Lalanne C."/>
            <person name="Gautier V."/>
            <person name="Ament-Velasquez S.L."/>
            <person name="Kruys A."/>
            <person name="Hutchinson M.I."/>
            <person name="Powell A.J."/>
            <person name="Barry K."/>
            <person name="Miller A.N."/>
            <person name="Grigoriev I.V."/>
            <person name="Debuchy R."/>
            <person name="Gladieux P."/>
            <person name="Thoren M.H."/>
            <person name="Johannesson H."/>
        </authorList>
    </citation>
    <scope>NUCLEOTIDE SEQUENCE</scope>
    <source>
        <strain evidence="2">CBS 315.58</strain>
    </source>
</reference>
<evidence type="ECO:0000313" key="3">
    <source>
        <dbReference type="Proteomes" id="UP001303160"/>
    </source>
</evidence>
<dbReference type="AlphaFoldDB" id="A0AAN6XPK5"/>
<comment type="caution">
    <text evidence="2">The sequence shown here is derived from an EMBL/GenBank/DDBJ whole genome shotgun (WGS) entry which is preliminary data.</text>
</comment>
<dbReference type="EMBL" id="MU863884">
    <property type="protein sequence ID" value="KAK4204193.1"/>
    <property type="molecule type" value="Genomic_DNA"/>
</dbReference>